<evidence type="ECO:0000256" key="5">
    <source>
        <dbReference type="ARBA" id="ARBA00023136"/>
    </source>
</evidence>
<accession>A0A840AF98</accession>
<protein>
    <submittedName>
        <fullName evidence="7">Phosphate:Na+ symporter</fullName>
    </submittedName>
</protein>
<feature type="transmembrane region" description="Helical" evidence="6">
    <location>
        <begin position="288"/>
        <end position="309"/>
    </location>
</feature>
<keyword evidence="2" id="KW-1003">Cell membrane</keyword>
<organism evidence="7 8">
    <name type="scientific">Roseococcus suduntuyensis</name>
    <dbReference type="NCBI Taxonomy" id="455361"/>
    <lineage>
        <taxon>Bacteria</taxon>
        <taxon>Pseudomonadati</taxon>
        <taxon>Pseudomonadota</taxon>
        <taxon>Alphaproteobacteria</taxon>
        <taxon>Acetobacterales</taxon>
        <taxon>Roseomonadaceae</taxon>
        <taxon>Roseococcus</taxon>
    </lineage>
</organism>
<evidence type="ECO:0000256" key="3">
    <source>
        <dbReference type="ARBA" id="ARBA00022692"/>
    </source>
</evidence>
<evidence type="ECO:0000256" key="4">
    <source>
        <dbReference type="ARBA" id="ARBA00022989"/>
    </source>
</evidence>
<dbReference type="RefSeq" id="WP_184383903.1">
    <property type="nucleotide sequence ID" value="NZ_JACIDJ010000003.1"/>
</dbReference>
<keyword evidence="4 6" id="KW-1133">Transmembrane helix</keyword>
<feature type="transmembrane region" description="Helical" evidence="6">
    <location>
        <begin position="103"/>
        <end position="118"/>
    </location>
</feature>
<feature type="transmembrane region" description="Helical" evidence="6">
    <location>
        <begin position="139"/>
        <end position="160"/>
    </location>
</feature>
<gene>
    <name evidence="7" type="ORF">GGQ83_002218</name>
</gene>
<evidence type="ECO:0000256" key="1">
    <source>
        <dbReference type="ARBA" id="ARBA00004651"/>
    </source>
</evidence>
<keyword evidence="8" id="KW-1185">Reference proteome</keyword>
<evidence type="ECO:0000256" key="2">
    <source>
        <dbReference type="ARBA" id="ARBA00022475"/>
    </source>
</evidence>
<dbReference type="InterPro" id="IPR003841">
    <property type="entry name" value="Na/Pi_transpt"/>
</dbReference>
<dbReference type="GO" id="GO:0005886">
    <property type="term" value="C:plasma membrane"/>
    <property type="evidence" value="ECO:0007669"/>
    <property type="project" value="UniProtKB-SubCell"/>
</dbReference>
<feature type="transmembrane region" description="Helical" evidence="6">
    <location>
        <begin position="166"/>
        <end position="184"/>
    </location>
</feature>
<name>A0A840AF98_9PROT</name>
<keyword evidence="3 6" id="KW-0812">Transmembrane</keyword>
<dbReference type="EMBL" id="JACIDJ010000003">
    <property type="protein sequence ID" value="MBB3898775.1"/>
    <property type="molecule type" value="Genomic_DNA"/>
</dbReference>
<proteinExistence type="predicted"/>
<dbReference type="GO" id="GO:0005436">
    <property type="term" value="F:sodium:phosphate symporter activity"/>
    <property type="evidence" value="ECO:0007669"/>
    <property type="project" value="InterPro"/>
</dbReference>
<evidence type="ECO:0000313" key="7">
    <source>
        <dbReference type="EMBL" id="MBB3898775.1"/>
    </source>
</evidence>
<dbReference type="GO" id="GO:0044341">
    <property type="term" value="P:sodium-dependent phosphate transport"/>
    <property type="evidence" value="ECO:0007669"/>
    <property type="project" value="InterPro"/>
</dbReference>
<comment type="caution">
    <text evidence="7">The sequence shown here is derived from an EMBL/GenBank/DDBJ whole genome shotgun (WGS) entry which is preliminary data.</text>
</comment>
<dbReference type="AlphaFoldDB" id="A0A840AF98"/>
<dbReference type="Pfam" id="PF02690">
    <property type="entry name" value="Na_Pi_cotrans"/>
    <property type="match status" value="1"/>
</dbReference>
<dbReference type="NCBIfam" id="NF037997">
    <property type="entry name" value="Na_Pi_symport"/>
    <property type="match status" value="1"/>
</dbReference>
<keyword evidence="5 6" id="KW-0472">Membrane</keyword>
<feature type="transmembrane region" description="Helical" evidence="6">
    <location>
        <begin position="248"/>
        <end position="268"/>
    </location>
</feature>
<reference evidence="7 8" key="1">
    <citation type="submission" date="2020-08" db="EMBL/GenBank/DDBJ databases">
        <title>Genomic Encyclopedia of Type Strains, Phase IV (KMG-IV): sequencing the most valuable type-strain genomes for metagenomic binning, comparative biology and taxonomic classification.</title>
        <authorList>
            <person name="Goeker M."/>
        </authorList>
    </citation>
    <scope>NUCLEOTIDE SEQUENCE [LARGE SCALE GENOMIC DNA]</scope>
    <source>
        <strain evidence="7 8">DSM 19979</strain>
    </source>
</reference>
<comment type="subcellular location">
    <subcellularLocation>
        <location evidence="1">Cell membrane</location>
        <topology evidence="1">Multi-pass membrane protein</topology>
    </subcellularLocation>
</comment>
<feature type="transmembrane region" description="Helical" evidence="6">
    <location>
        <begin position="44"/>
        <end position="67"/>
    </location>
</feature>
<sequence length="517" mass="52831">MDLTATLLGGLGLFFLGVRGLSGPLAALAGPRLRAGLAGGTGSAALLGLMLGGLTQSSNAVTFITASMRAAGLLPPQRALPLLAWANVGTAGLVLVATMDLRLAALWVLFLAGVLTFLDRGPAAGGRRAADAQGRLRPALAALTGLGLMLLGLGLLQAGAAPLRDAPGVQALLAATAGIAWLLVPLGAGLVLVTQSSSTVSILLITLHVAGLVSLEQAALGICGASFGSGLAAWILGRGLRGSARQVVLFQLVLRALGAALFLAALALEMSTGAPLVLAATGWLAEGAGTRLALLFLLLQLAMALLALVRPEAWAGLMARLAPADAQEVAGQPRFLHVQALADPPSALPLVTAEQARLLARLPGTLGSLRGEAPEPDAAGSPSLEAAIGHFLDGLLARELAPEDLTAAVTARARLDGLVALREAVEGFAEAGAELAHPRVAPLAEALHLLLEELSALAPGEDPAWLVELAADRGEMMQRLRRAAAQDAPEAMFRLTGHFERAVWWVRRLALLAREAA</sequence>
<feature type="transmembrane region" description="Helical" evidence="6">
    <location>
        <begin position="191"/>
        <end position="212"/>
    </location>
</feature>
<evidence type="ECO:0000256" key="6">
    <source>
        <dbReference type="SAM" id="Phobius"/>
    </source>
</evidence>
<evidence type="ECO:0000313" key="8">
    <source>
        <dbReference type="Proteomes" id="UP000553193"/>
    </source>
</evidence>
<feature type="transmembrane region" description="Helical" evidence="6">
    <location>
        <begin position="79"/>
        <end position="97"/>
    </location>
</feature>
<dbReference type="Proteomes" id="UP000553193">
    <property type="component" value="Unassembled WGS sequence"/>
</dbReference>